<accession>A0AA37PI55</accession>
<dbReference type="Proteomes" id="UP001055115">
    <property type="component" value="Unassembled WGS sequence"/>
</dbReference>
<name>A0AA37PI55_9PEZI</name>
<organism evidence="1 2">
    <name type="scientific">Colletotrichum spaethianum</name>
    <dbReference type="NCBI Taxonomy" id="700344"/>
    <lineage>
        <taxon>Eukaryota</taxon>
        <taxon>Fungi</taxon>
        <taxon>Dikarya</taxon>
        <taxon>Ascomycota</taxon>
        <taxon>Pezizomycotina</taxon>
        <taxon>Sordariomycetes</taxon>
        <taxon>Hypocreomycetidae</taxon>
        <taxon>Glomerellales</taxon>
        <taxon>Glomerellaceae</taxon>
        <taxon>Colletotrichum</taxon>
        <taxon>Colletotrichum spaethianum species complex</taxon>
    </lineage>
</organism>
<dbReference type="AlphaFoldDB" id="A0AA37PI55"/>
<reference evidence="1 2" key="1">
    <citation type="submission" date="2022-03" db="EMBL/GenBank/DDBJ databases">
        <title>Genome data of Colletotrichum spp.</title>
        <authorList>
            <person name="Utami Y.D."/>
            <person name="Hiruma K."/>
        </authorList>
    </citation>
    <scope>NUCLEOTIDE SEQUENCE [LARGE SCALE GENOMIC DNA]</scope>
    <source>
        <strain evidence="1 2">MAFF 239500</strain>
    </source>
</reference>
<sequence length="156" mass="17512">MTVIDLTNESEDEVGVEIEVEGEELSYFCSWCYATLQENILLSGCSCVICPTCCNNYREYNGTVEVYCSKQNHSRHGGQQVRKIYELACAICQEDSLHKPLQAISCGLLGSKVTYFTTNVFNPLGQNSQRCVLTDVVKEKVALWLLPVGWRIMKAV</sequence>
<keyword evidence="2" id="KW-1185">Reference proteome</keyword>
<comment type="caution">
    <text evidence="1">The sequence shown here is derived from an EMBL/GenBank/DDBJ whole genome shotgun (WGS) entry which is preliminary data.</text>
</comment>
<dbReference type="EMBL" id="BQXU01000073">
    <property type="protein sequence ID" value="GKT52602.1"/>
    <property type="molecule type" value="Genomic_DNA"/>
</dbReference>
<protein>
    <submittedName>
        <fullName evidence="1">Uncharacterized protein</fullName>
    </submittedName>
</protein>
<evidence type="ECO:0000313" key="1">
    <source>
        <dbReference type="EMBL" id="GKT52602.1"/>
    </source>
</evidence>
<dbReference type="GeneID" id="73333585"/>
<proteinExistence type="predicted"/>
<dbReference type="RefSeq" id="XP_049134952.1">
    <property type="nucleotide sequence ID" value="XM_049278995.1"/>
</dbReference>
<gene>
    <name evidence="1" type="ORF">ColSpa_12783</name>
</gene>
<evidence type="ECO:0000313" key="2">
    <source>
        <dbReference type="Proteomes" id="UP001055115"/>
    </source>
</evidence>